<dbReference type="Proteomes" id="UP000480684">
    <property type="component" value="Unassembled WGS sequence"/>
</dbReference>
<proteinExistence type="predicted"/>
<dbReference type="EC" id="2.1.1.-" evidence="2"/>
<dbReference type="GO" id="GO:0032259">
    <property type="term" value="P:methylation"/>
    <property type="evidence" value="ECO:0007669"/>
    <property type="project" value="UniProtKB-KW"/>
</dbReference>
<dbReference type="InterPro" id="IPR030807">
    <property type="entry name" value="Methyltran_NanM"/>
</dbReference>
<dbReference type="RefSeq" id="WP_163675123.1">
    <property type="nucleotide sequence ID" value="NZ_JAAIYP010000012.1"/>
</dbReference>
<gene>
    <name evidence="2" type="ORF">G4223_03545</name>
</gene>
<dbReference type="Gene3D" id="3.40.50.150">
    <property type="entry name" value="Vaccinia Virus protein VP39"/>
    <property type="match status" value="1"/>
</dbReference>
<keyword evidence="3" id="KW-1185">Reference proteome</keyword>
<evidence type="ECO:0000313" key="2">
    <source>
        <dbReference type="EMBL" id="NFV79188.1"/>
    </source>
</evidence>
<comment type="caution">
    <text evidence="2">The sequence shown here is derived from an EMBL/GenBank/DDBJ whole genome shotgun (WGS) entry which is preliminary data.</text>
</comment>
<evidence type="ECO:0000259" key="1">
    <source>
        <dbReference type="Pfam" id="PF00891"/>
    </source>
</evidence>
<name>A0A7C9USB0_9PROT</name>
<feature type="domain" description="O-methyltransferase C-terminal" evidence="1">
    <location>
        <begin position="161"/>
        <end position="201"/>
    </location>
</feature>
<dbReference type="AlphaFoldDB" id="A0A7C9USB0"/>
<dbReference type="SUPFAM" id="SSF53335">
    <property type="entry name" value="S-adenosyl-L-methionine-dependent methyltransferases"/>
    <property type="match status" value="1"/>
</dbReference>
<sequence>MKSHQSHNDMSLRHRLMLENYEAAMEKMPQDHRSVVWERASYGEFSELIGQEALWENFRSNPISSGMGGPYFWDDEYLNSIRSIWESPEFHKRVEDSFNNLCSLCGQDFVVNLVEPEVGRPASCNVQGRKIAYLPDLTQIYNVYSLKPYIDAITTRKKPVVMAEIGGGYGGLANKLCKAFPDARYILFDLPEGAAIQYYYLSSFYEKDDFFSLQ</sequence>
<dbReference type="NCBIfam" id="TIGR04371">
    <property type="entry name" value="methyltran_NanM"/>
    <property type="match status" value="1"/>
</dbReference>
<reference evidence="2 3" key="1">
    <citation type="submission" date="2020-02" db="EMBL/GenBank/DDBJ databases">
        <authorList>
            <person name="Dziuba M."/>
            <person name="Kuznetsov B."/>
            <person name="Mardanov A."/>
            <person name="Ravin N."/>
            <person name="Grouzdev D."/>
        </authorList>
    </citation>
    <scope>NUCLEOTIDE SEQUENCE [LARGE SCALE GENOMIC DNA]</scope>
    <source>
        <strain evidence="2 3">SpK</strain>
    </source>
</reference>
<dbReference type="EMBL" id="JAAIYP010000012">
    <property type="protein sequence ID" value="NFV79188.1"/>
    <property type="molecule type" value="Genomic_DNA"/>
</dbReference>
<dbReference type="GO" id="GO:0008171">
    <property type="term" value="F:O-methyltransferase activity"/>
    <property type="evidence" value="ECO:0007669"/>
    <property type="project" value="InterPro"/>
</dbReference>
<evidence type="ECO:0000313" key="3">
    <source>
        <dbReference type="Proteomes" id="UP000480684"/>
    </source>
</evidence>
<dbReference type="InterPro" id="IPR001077">
    <property type="entry name" value="COMT_C"/>
</dbReference>
<dbReference type="Pfam" id="PF00891">
    <property type="entry name" value="Methyltransf_2"/>
    <property type="match status" value="1"/>
</dbReference>
<dbReference type="InterPro" id="IPR029063">
    <property type="entry name" value="SAM-dependent_MTases_sf"/>
</dbReference>
<protein>
    <submittedName>
        <fullName evidence="2">Putative sugar O-methyltransferase</fullName>
        <ecNumber evidence="2">2.1.1.-</ecNumber>
    </submittedName>
</protein>
<keyword evidence="2" id="KW-0808">Transferase</keyword>
<accession>A0A7C9USB0</accession>
<organism evidence="2 3">
    <name type="scientific">Magnetospirillum aberrantis SpK</name>
    <dbReference type="NCBI Taxonomy" id="908842"/>
    <lineage>
        <taxon>Bacteria</taxon>
        <taxon>Pseudomonadati</taxon>
        <taxon>Pseudomonadota</taxon>
        <taxon>Alphaproteobacteria</taxon>
        <taxon>Rhodospirillales</taxon>
        <taxon>Rhodospirillaceae</taxon>
        <taxon>Magnetospirillum</taxon>
    </lineage>
</organism>
<keyword evidence="2" id="KW-0489">Methyltransferase</keyword>